<proteinExistence type="predicted"/>
<dbReference type="Proteomes" id="UP000467305">
    <property type="component" value="Unassembled WGS sequence"/>
</dbReference>
<evidence type="ECO:0000256" key="1">
    <source>
        <dbReference type="SAM" id="SignalP"/>
    </source>
</evidence>
<dbReference type="Pfam" id="PF09912">
    <property type="entry name" value="DUF2141"/>
    <property type="match status" value="1"/>
</dbReference>
<evidence type="ECO:0000313" key="2">
    <source>
        <dbReference type="EMBL" id="KAB1159640.1"/>
    </source>
</evidence>
<organism evidence="2 3">
    <name type="scientific">Tenacibaculum aiptasiae</name>
    <dbReference type="NCBI Taxonomy" id="426481"/>
    <lineage>
        <taxon>Bacteria</taxon>
        <taxon>Pseudomonadati</taxon>
        <taxon>Bacteroidota</taxon>
        <taxon>Flavobacteriia</taxon>
        <taxon>Flavobacteriales</taxon>
        <taxon>Flavobacteriaceae</taxon>
        <taxon>Tenacibaculum</taxon>
    </lineage>
</organism>
<keyword evidence="1" id="KW-0732">Signal</keyword>
<evidence type="ECO:0000313" key="3">
    <source>
        <dbReference type="Proteomes" id="UP000467305"/>
    </source>
</evidence>
<gene>
    <name evidence="2" type="ORF">F7018_04845</name>
</gene>
<dbReference type="AlphaFoldDB" id="A0A7J5APY6"/>
<dbReference type="OrthoDB" id="9788332at2"/>
<feature type="signal peptide" evidence="1">
    <location>
        <begin position="1"/>
        <end position="21"/>
    </location>
</feature>
<protein>
    <submittedName>
        <fullName evidence="2">DUF2141 domain-containing protein</fullName>
    </submittedName>
</protein>
<dbReference type="RefSeq" id="WP_150898886.1">
    <property type="nucleotide sequence ID" value="NZ_WAAU01000008.1"/>
</dbReference>
<dbReference type="InterPro" id="IPR018673">
    <property type="entry name" value="DUF2141"/>
</dbReference>
<name>A0A7J5APY6_9FLAO</name>
<reference evidence="2 3" key="1">
    <citation type="submission" date="2019-09" db="EMBL/GenBank/DDBJ databases">
        <authorList>
            <person name="Cao W.R."/>
        </authorList>
    </citation>
    <scope>NUCLEOTIDE SEQUENCE [LARGE SCALE GENOMIC DNA]</scope>
    <source>
        <strain evidence="3">a4</strain>
    </source>
</reference>
<dbReference type="EMBL" id="WAAU01000008">
    <property type="protein sequence ID" value="KAB1159640.1"/>
    <property type="molecule type" value="Genomic_DNA"/>
</dbReference>
<sequence length="138" mass="15695">MKFFTTLFLVSLFFIVGKISAQNRTVTATVTNATTDEGKISYALFTKDNFRKEPVLAKTSKITKGKSTVVFENVPEGEYALICFHDKNNNNKMDFEPNGMPMEDYGVSTNNINRFGPPQYDQIKFLVDDKNVSLEIRF</sequence>
<feature type="chain" id="PRO_5029450438" evidence="1">
    <location>
        <begin position="22"/>
        <end position="138"/>
    </location>
</feature>
<keyword evidence="3" id="KW-1185">Reference proteome</keyword>
<comment type="caution">
    <text evidence="2">The sequence shown here is derived from an EMBL/GenBank/DDBJ whole genome shotgun (WGS) entry which is preliminary data.</text>
</comment>
<accession>A0A7J5APY6</accession>